<feature type="non-terminal residue" evidence="1">
    <location>
        <position position="265"/>
    </location>
</feature>
<dbReference type="SUPFAM" id="SSF81593">
    <property type="entry name" value="Nucleotidyltransferase substrate binding subunit/domain"/>
    <property type="match status" value="1"/>
</dbReference>
<proteinExistence type="predicted"/>
<evidence type="ECO:0000313" key="2">
    <source>
        <dbReference type="Proteomes" id="UP000789831"/>
    </source>
</evidence>
<accession>A0A9N9GHV5</accession>
<dbReference type="SUPFAM" id="SSF81301">
    <property type="entry name" value="Nucleotidyltransferase"/>
    <property type="match status" value="1"/>
</dbReference>
<evidence type="ECO:0000313" key="1">
    <source>
        <dbReference type="EMBL" id="CAG8611529.1"/>
    </source>
</evidence>
<dbReference type="Gene3D" id="3.30.460.10">
    <property type="entry name" value="Beta Polymerase, domain 2"/>
    <property type="match status" value="1"/>
</dbReference>
<dbReference type="Gene3D" id="3.90.1010.10">
    <property type="match status" value="1"/>
</dbReference>
<dbReference type="OrthoDB" id="2435630at2759"/>
<dbReference type="Pfam" id="PF08780">
    <property type="entry name" value="NTase_sub_bind"/>
    <property type="match status" value="1"/>
</dbReference>
<dbReference type="AlphaFoldDB" id="A0A9N9GHV5"/>
<dbReference type="InterPro" id="IPR010235">
    <property type="entry name" value="HepT"/>
</dbReference>
<dbReference type="EMBL" id="CAJVPL010002481">
    <property type="protein sequence ID" value="CAG8611529.1"/>
    <property type="molecule type" value="Genomic_DNA"/>
</dbReference>
<comment type="caution">
    <text evidence="1">The sequence shown here is derived from an EMBL/GenBank/DDBJ whole genome shotgun (WGS) entry which is preliminary data.</text>
</comment>
<organism evidence="1 2">
    <name type="scientific">Ambispora gerdemannii</name>
    <dbReference type="NCBI Taxonomy" id="144530"/>
    <lineage>
        <taxon>Eukaryota</taxon>
        <taxon>Fungi</taxon>
        <taxon>Fungi incertae sedis</taxon>
        <taxon>Mucoromycota</taxon>
        <taxon>Glomeromycotina</taxon>
        <taxon>Glomeromycetes</taxon>
        <taxon>Archaeosporales</taxon>
        <taxon>Ambisporaceae</taxon>
        <taxon>Ambispora</taxon>
    </lineage>
</organism>
<dbReference type="InterPro" id="IPR043519">
    <property type="entry name" value="NT_sf"/>
</dbReference>
<name>A0A9N9GHV5_9GLOM</name>
<reference evidence="1" key="1">
    <citation type="submission" date="2021-06" db="EMBL/GenBank/DDBJ databases">
        <authorList>
            <person name="Kallberg Y."/>
            <person name="Tangrot J."/>
            <person name="Rosling A."/>
        </authorList>
    </citation>
    <scope>NUCLEOTIDE SEQUENCE</scope>
    <source>
        <strain evidence="1">MT106</strain>
    </source>
</reference>
<gene>
    <name evidence="1" type="ORF">AGERDE_LOCUS9616</name>
</gene>
<sequence>MKKILEFRGIEVGAARDVFREAARLKLLADAEKWFAYIKKRNITKNLDMLQIEARHQKIVHSILSKYPYQFYAYGSRVKNQAKKYSDLDLCFYGKIPWNVLSHIQEDFEESDLPFKVELVAWDVPKRLKGPAWKAGRDIHSVRGGSNPLTSAKKINMLYAPEEKRKIILDNYTHPSKQVEFEELKKFSNNWQTPFSTFRSLDKVAAANILCASLENKNLQFAQEILNNCQSMIEGKNYNLNGCPDFQVFADIAQFPHRVECIKLV</sequence>
<dbReference type="GO" id="GO:0016779">
    <property type="term" value="F:nucleotidyltransferase activity"/>
    <property type="evidence" value="ECO:0007669"/>
    <property type="project" value="InterPro"/>
</dbReference>
<protein>
    <submittedName>
        <fullName evidence="1">10709_t:CDS:1</fullName>
    </submittedName>
</protein>
<dbReference type="Proteomes" id="UP000789831">
    <property type="component" value="Unassembled WGS sequence"/>
</dbReference>
<dbReference type="SUPFAM" id="SSF82649">
    <property type="entry name" value="SufE/NifU"/>
    <property type="match status" value="1"/>
</dbReference>
<dbReference type="CDD" id="cd05403">
    <property type="entry name" value="NT_KNTase_like"/>
    <property type="match status" value="1"/>
</dbReference>
<keyword evidence="2" id="KW-1185">Reference proteome</keyword>